<feature type="domain" description="Ig-like" evidence="5">
    <location>
        <begin position="145"/>
        <end position="180"/>
    </location>
</feature>
<feature type="signal peptide" evidence="4">
    <location>
        <begin position="1"/>
        <end position="27"/>
    </location>
</feature>
<dbReference type="PROSITE" id="PS50835">
    <property type="entry name" value="IG_LIKE"/>
    <property type="match status" value="2"/>
</dbReference>
<sequence>MGRPTCSAWRAAAVPLLLAVVLTEVGGLSDVKVQMPQSASPGDDVYMRCLYNLDNDQLYTVKWYKGRQEFFRYVPKELPNTKVFPLPGVNVDVSLSDAHQVVLKSVRLNMAGKFRCEVSTDQPNFHTEMVAGDLHVAYLPVDESPLLLAEKQRYSVGDVLRANCTVRGAHPAANITWYLNDVKINSSSERSFPTPLMLRAPNPNKLLTGGFSAAQEDEARRMTVVSALELEMGADSFQYGKARLQCRGSVWALWERSQQLVLEEERPRLSPVIGSGDSSAGWSRTDSLCAWFVVLHAAFLAR</sequence>
<name>A0A9C6X472_FRAOC</name>
<keyword evidence="6" id="KW-1185">Reference proteome</keyword>
<feature type="domain" description="Ig-like" evidence="5">
    <location>
        <begin position="15"/>
        <end position="126"/>
    </location>
</feature>
<dbReference type="SUPFAM" id="SSF48726">
    <property type="entry name" value="Immunoglobulin"/>
    <property type="match status" value="2"/>
</dbReference>
<dbReference type="InterPro" id="IPR003599">
    <property type="entry name" value="Ig_sub"/>
</dbReference>
<protein>
    <submittedName>
        <fullName evidence="7">Uncharacterized protein LOC113208055 isoform X1</fullName>
    </submittedName>
</protein>
<dbReference type="GeneID" id="113208055"/>
<evidence type="ECO:0000313" key="6">
    <source>
        <dbReference type="Proteomes" id="UP000504606"/>
    </source>
</evidence>
<keyword evidence="3" id="KW-1015">Disulfide bond</keyword>
<dbReference type="InterPro" id="IPR013783">
    <property type="entry name" value="Ig-like_fold"/>
</dbReference>
<reference evidence="7" key="1">
    <citation type="submission" date="2025-08" db="UniProtKB">
        <authorList>
            <consortium name="RefSeq"/>
        </authorList>
    </citation>
    <scope>IDENTIFICATION</scope>
    <source>
        <tissue evidence="7">Whole organism</tissue>
    </source>
</reference>
<evidence type="ECO:0000256" key="1">
    <source>
        <dbReference type="ARBA" id="ARBA00004167"/>
    </source>
</evidence>
<dbReference type="Pfam" id="PF08205">
    <property type="entry name" value="C2-set_2"/>
    <property type="match status" value="1"/>
</dbReference>
<dbReference type="AlphaFoldDB" id="A0A9C6X472"/>
<dbReference type="InterPro" id="IPR013162">
    <property type="entry name" value="CD80_C2-set"/>
</dbReference>
<evidence type="ECO:0000256" key="4">
    <source>
        <dbReference type="SAM" id="SignalP"/>
    </source>
</evidence>
<keyword evidence="2" id="KW-0472">Membrane</keyword>
<dbReference type="RefSeq" id="XP_052128870.1">
    <property type="nucleotide sequence ID" value="XM_052272910.1"/>
</dbReference>
<evidence type="ECO:0000313" key="7">
    <source>
        <dbReference type="RefSeq" id="XP_052128870.1"/>
    </source>
</evidence>
<proteinExistence type="predicted"/>
<dbReference type="PANTHER" id="PTHR21261">
    <property type="entry name" value="BEAT PROTEIN"/>
    <property type="match status" value="1"/>
</dbReference>
<comment type="subcellular location">
    <subcellularLocation>
        <location evidence="1">Membrane</location>
        <topology evidence="1">Single-pass membrane protein</topology>
    </subcellularLocation>
</comment>
<accession>A0A9C6X472</accession>
<dbReference type="Gene3D" id="2.60.40.10">
    <property type="entry name" value="Immunoglobulins"/>
    <property type="match status" value="2"/>
</dbReference>
<dbReference type="GO" id="GO:0016020">
    <property type="term" value="C:membrane"/>
    <property type="evidence" value="ECO:0007669"/>
    <property type="project" value="UniProtKB-SubCell"/>
</dbReference>
<dbReference type="Proteomes" id="UP000504606">
    <property type="component" value="Unplaced"/>
</dbReference>
<evidence type="ECO:0000256" key="2">
    <source>
        <dbReference type="ARBA" id="ARBA00023136"/>
    </source>
</evidence>
<evidence type="ECO:0000256" key="3">
    <source>
        <dbReference type="ARBA" id="ARBA00023157"/>
    </source>
</evidence>
<dbReference type="KEGG" id="foc:113208055"/>
<keyword evidence="4" id="KW-0732">Signal</keyword>
<feature type="chain" id="PRO_5039203398" evidence="4">
    <location>
        <begin position="28"/>
        <end position="302"/>
    </location>
</feature>
<dbReference type="InterPro" id="IPR007110">
    <property type="entry name" value="Ig-like_dom"/>
</dbReference>
<dbReference type="SMART" id="SM00409">
    <property type="entry name" value="IG"/>
    <property type="match status" value="2"/>
</dbReference>
<dbReference type="FunFam" id="2.60.40.10:FF:000437">
    <property type="entry name" value="Beat-IIIc, isoform A"/>
    <property type="match status" value="1"/>
</dbReference>
<evidence type="ECO:0000259" key="5">
    <source>
        <dbReference type="PROSITE" id="PS50835"/>
    </source>
</evidence>
<dbReference type="PANTHER" id="PTHR21261:SF15">
    <property type="entry name" value="BEATEN PATH IIIA, ISOFORM D-RELATED"/>
    <property type="match status" value="1"/>
</dbReference>
<organism evidence="6 7">
    <name type="scientific">Frankliniella occidentalis</name>
    <name type="common">Western flower thrips</name>
    <name type="synonym">Euthrips occidentalis</name>
    <dbReference type="NCBI Taxonomy" id="133901"/>
    <lineage>
        <taxon>Eukaryota</taxon>
        <taxon>Metazoa</taxon>
        <taxon>Ecdysozoa</taxon>
        <taxon>Arthropoda</taxon>
        <taxon>Hexapoda</taxon>
        <taxon>Insecta</taxon>
        <taxon>Pterygota</taxon>
        <taxon>Neoptera</taxon>
        <taxon>Paraneoptera</taxon>
        <taxon>Thysanoptera</taxon>
        <taxon>Terebrantia</taxon>
        <taxon>Thripoidea</taxon>
        <taxon>Thripidae</taxon>
        <taxon>Frankliniella</taxon>
    </lineage>
</organism>
<gene>
    <name evidence="7" type="primary">LOC113208055</name>
</gene>
<dbReference type="OrthoDB" id="6343941at2759"/>
<dbReference type="InterPro" id="IPR036179">
    <property type="entry name" value="Ig-like_dom_sf"/>
</dbReference>